<evidence type="ECO:0000313" key="3">
    <source>
        <dbReference type="Proteomes" id="UP000708148"/>
    </source>
</evidence>
<dbReference type="OrthoDB" id="361029at2759"/>
<dbReference type="Proteomes" id="UP000708148">
    <property type="component" value="Unassembled WGS sequence"/>
</dbReference>
<dbReference type="PANTHER" id="PTHR12150:SF13">
    <property type="entry name" value="METHYLTRANSFERASE C9ORF114-RELATED"/>
    <property type="match status" value="1"/>
</dbReference>
<dbReference type="InterPro" id="IPR029028">
    <property type="entry name" value="Alpha/beta_knot_MTases"/>
</dbReference>
<dbReference type="Gene3D" id="3.40.1280.10">
    <property type="match status" value="1"/>
</dbReference>
<dbReference type="InterPro" id="IPR029026">
    <property type="entry name" value="tRNA_m1G_MTases_N"/>
</dbReference>
<keyword evidence="3" id="KW-1185">Reference proteome</keyword>
<comment type="similarity">
    <text evidence="1">Belongs to the class IV-like SAM-binding methyltransferase superfamily.</text>
</comment>
<organism evidence="2 3">
    <name type="scientific">Ostreobium quekettii</name>
    <dbReference type="NCBI Taxonomy" id="121088"/>
    <lineage>
        <taxon>Eukaryota</taxon>
        <taxon>Viridiplantae</taxon>
        <taxon>Chlorophyta</taxon>
        <taxon>core chlorophytes</taxon>
        <taxon>Ulvophyceae</taxon>
        <taxon>TCBD clade</taxon>
        <taxon>Bryopsidales</taxon>
        <taxon>Ostreobineae</taxon>
        <taxon>Ostreobiaceae</taxon>
        <taxon>Ostreobium</taxon>
    </lineage>
</organism>
<gene>
    <name evidence="2" type="ORF">OSTQU699_LOCUS1832</name>
</gene>
<evidence type="ECO:0000256" key="1">
    <source>
        <dbReference type="ARBA" id="ARBA00009841"/>
    </source>
</evidence>
<evidence type="ECO:0000313" key="2">
    <source>
        <dbReference type="EMBL" id="CAD7696471.1"/>
    </source>
</evidence>
<comment type="caution">
    <text evidence="2">The sequence shown here is derived from an EMBL/GenBank/DDBJ whole genome shotgun (WGS) entry which is preliminary data.</text>
</comment>
<reference evidence="2" key="1">
    <citation type="submission" date="2020-12" db="EMBL/GenBank/DDBJ databases">
        <authorList>
            <person name="Iha C."/>
        </authorList>
    </citation>
    <scope>NUCLEOTIDE SEQUENCE</scope>
</reference>
<accession>A0A8S1IN04</accession>
<dbReference type="SUPFAM" id="SSF75217">
    <property type="entry name" value="alpha/beta knot"/>
    <property type="match status" value="1"/>
</dbReference>
<proteinExistence type="inferred from homology"/>
<dbReference type="CDD" id="cd18086">
    <property type="entry name" value="HsC9orf114-like"/>
    <property type="match status" value="1"/>
</dbReference>
<name>A0A8S1IN04_9CHLO</name>
<dbReference type="Pfam" id="PF02598">
    <property type="entry name" value="Methyltrn_RNA_3"/>
    <property type="match status" value="1"/>
</dbReference>
<dbReference type="AlphaFoldDB" id="A0A8S1IN04"/>
<dbReference type="PANTHER" id="PTHR12150">
    <property type="entry name" value="CLASS IV SAM-BINDING METHYLTRANSFERASE-RELATED"/>
    <property type="match status" value="1"/>
</dbReference>
<dbReference type="EMBL" id="CAJHUC010000483">
    <property type="protein sequence ID" value="CAD7696471.1"/>
    <property type="molecule type" value="Genomic_DNA"/>
</dbReference>
<sequence>MGQKPRYCEVNGVKMLKGQLVSPHAPGDDGFTYWGYTVRIAPGFEDAFSQCPSTGGYDLKIGTSEHGDVVPVAQLQLPAFKHLIVGFGGPQGLERCCETDVRCQGKRPEDFFDMYLNTCPKQGSRTIRTEEAMWISLAYISHSLASQDPHTA</sequence>
<dbReference type="InterPro" id="IPR003750">
    <property type="entry name" value="Put_MeTrfase-C9orf114-like"/>
</dbReference>
<protein>
    <submittedName>
        <fullName evidence="2">Uncharacterized protein</fullName>
    </submittedName>
</protein>